<keyword evidence="2" id="KW-1185">Reference proteome</keyword>
<evidence type="ECO:0000313" key="1">
    <source>
        <dbReference type="EMBL" id="GIL29162.1"/>
    </source>
</evidence>
<name>A0A8J4AH72_9ACTN</name>
<protein>
    <submittedName>
        <fullName evidence="1">Uncharacterized protein</fullName>
    </submittedName>
</protein>
<evidence type="ECO:0000313" key="2">
    <source>
        <dbReference type="Proteomes" id="UP000614996"/>
    </source>
</evidence>
<comment type="caution">
    <text evidence="1">The sequence shown here is derived from an EMBL/GenBank/DDBJ whole genome shotgun (WGS) entry which is preliminary data.</text>
</comment>
<dbReference type="EMBL" id="BOPO01000084">
    <property type="protein sequence ID" value="GIL29162.1"/>
    <property type="molecule type" value="Genomic_DNA"/>
</dbReference>
<dbReference type="Proteomes" id="UP000614996">
    <property type="component" value="Unassembled WGS sequence"/>
</dbReference>
<gene>
    <name evidence="1" type="ORF">NUM_44160</name>
</gene>
<organism evidence="1 2">
    <name type="scientific">Actinocatenispora comari</name>
    <dbReference type="NCBI Taxonomy" id="2807577"/>
    <lineage>
        <taxon>Bacteria</taxon>
        <taxon>Bacillati</taxon>
        <taxon>Actinomycetota</taxon>
        <taxon>Actinomycetes</taxon>
        <taxon>Micromonosporales</taxon>
        <taxon>Micromonosporaceae</taxon>
        <taxon>Actinocatenispora</taxon>
    </lineage>
</organism>
<sequence>MTDVPMPGEWHPAYERLRPMLWQWLAGEGPFGDYEQLAVPRLPRRRPWTSGRCRPTSRAGRCPTR</sequence>
<proteinExistence type="predicted"/>
<reference evidence="2" key="1">
    <citation type="journal article" date="2021" name="Int. J. Syst. Evol. Microbiol.">
        <title>Actinocatenispora comari sp. nov., an endophytic actinomycete isolated from aerial parts of Comarum salesowianum.</title>
        <authorList>
            <person name="Oyunbileg N."/>
            <person name="Iizaka Y."/>
            <person name="Hamada M."/>
            <person name="Davaapurev B.O."/>
            <person name="Fukumoto A."/>
            <person name="Tsetseg B."/>
            <person name="Kato F."/>
            <person name="Tamura T."/>
            <person name="Batkhuu J."/>
            <person name="Anzai Y."/>
        </authorList>
    </citation>
    <scope>NUCLEOTIDE SEQUENCE [LARGE SCALE GENOMIC DNA]</scope>
    <source>
        <strain evidence="2">NUM-2625</strain>
    </source>
</reference>
<accession>A0A8J4AH72</accession>
<dbReference type="AlphaFoldDB" id="A0A8J4AH72"/>